<gene>
    <name evidence="5" type="ORF">DC041_0010782</name>
</gene>
<feature type="region of interest" description="Disordered" evidence="4">
    <location>
        <begin position="653"/>
        <end position="716"/>
    </location>
</feature>
<proteinExistence type="predicted"/>
<feature type="compositionally biased region" description="Basic and acidic residues" evidence="4">
    <location>
        <begin position="701"/>
        <end position="716"/>
    </location>
</feature>
<dbReference type="InterPro" id="IPR036770">
    <property type="entry name" value="Ankyrin_rpt-contain_sf"/>
</dbReference>
<accession>A0A430QKD5</accession>
<keyword evidence="2 3" id="KW-0040">ANK repeat</keyword>
<dbReference type="InterPro" id="IPR002110">
    <property type="entry name" value="Ankyrin_rpt"/>
</dbReference>
<dbReference type="Pfam" id="PF12796">
    <property type="entry name" value="Ank_2"/>
    <property type="match status" value="2"/>
</dbReference>
<dbReference type="PROSITE" id="PS50088">
    <property type="entry name" value="ANK_REPEAT"/>
    <property type="match status" value="5"/>
</dbReference>
<protein>
    <recommendedName>
        <fullName evidence="7">Inversin</fullName>
    </recommendedName>
</protein>
<feature type="repeat" description="ANK" evidence="3">
    <location>
        <begin position="432"/>
        <end position="470"/>
    </location>
</feature>
<evidence type="ECO:0000256" key="2">
    <source>
        <dbReference type="ARBA" id="ARBA00023043"/>
    </source>
</evidence>
<dbReference type="SMART" id="SM00248">
    <property type="entry name" value="ANK"/>
    <property type="match status" value="9"/>
</dbReference>
<dbReference type="Pfam" id="PF00023">
    <property type="entry name" value="Ank"/>
    <property type="match status" value="2"/>
</dbReference>
<dbReference type="Gene3D" id="1.25.40.20">
    <property type="entry name" value="Ankyrin repeat-containing domain"/>
    <property type="match status" value="3"/>
</dbReference>
<feature type="repeat" description="ANK" evidence="3">
    <location>
        <begin position="241"/>
        <end position="273"/>
    </location>
</feature>
<organism evidence="5 6">
    <name type="scientific">Schistosoma bovis</name>
    <name type="common">Blood fluke</name>
    <dbReference type="NCBI Taxonomy" id="6184"/>
    <lineage>
        <taxon>Eukaryota</taxon>
        <taxon>Metazoa</taxon>
        <taxon>Spiralia</taxon>
        <taxon>Lophotrochozoa</taxon>
        <taxon>Platyhelminthes</taxon>
        <taxon>Trematoda</taxon>
        <taxon>Digenea</taxon>
        <taxon>Strigeidida</taxon>
        <taxon>Schistosomatoidea</taxon>
        <taxon>Schistosomatidae</taxon>
        <taxon>Schistosoma</taxon>
    </lineage>
</organism>
<dbReference type="EMBL" id="QMKO01001607">
    <property type="protein sequence ID" value="RTG88144.1"/>
    <property type="molecule type" value="Genomic_DNA"/>
</dbReference>
<comment type="caution">
    <text evidence="5">The sequence shown here is derived from an EMBL/GenBank/DDBJ whole genome shotgun (WGS) entry which is preliminary data.</text>
</comment>
<feature type="compositionally biased region" description="Polar residues" evidence="4">
    <location>
        <begin position="667"/>
        <end position="690"/>
    </location>
</feature>
<name>A0A430QKD5_SCHBO</name>
<dbReference type="SUPFAM" id="SSF48403">
    <property type="entry name" value="Ankyrin repeat"/>
    <property type="match status" value="2"/>
</dbReference>
<feature type="compositionally biased region" description="Polar residues" evidence="4">
    <location>
        <begin position="993"/>
        <end position="1014"/>
    </location>
</feature>
<feature type="repeat" description="ANK" evidence="3">
    <location>
        <begin position="109"/>
        <end position="129"/>
    </location>
</feature>
<dbReference type="PANTHER" id="PTHR24126">
    <property type="entry name" value="ANKYRIN REPEAT, PH AND SEC7 DOMAIN CONTAINING PROTEIN SECG-RELATED"/>
    <property type="match status" value="1"/>
</dbReference>
<reference evidence="5 6" key="1">
    <citation type="journal article" date="2019" name="PLoS Pathog.">
        <title>Genome sequence of the bovine parasite Schistosoma bovis Tanzania.</title>
        <authorList>
            <person name="Oey H."/>
            <person name="Zakrzewski M."/>
            <person name="Gobert G."/>
            <person name="Gravermann K."/>
            <person name="Stoye J."/>
            <person name="Jones M."/>
            <person name="Mcmanus D."/>
            <person name="Krause L."/>
        </authorList>
    </citation>
    <scope>NUCLEOTIDE SEQUENCE [LARGE SCALE GENOMIC DNA]</scope>
    <source>
        <strain evidence="5 6">TAN1997</strain>
    </source>
</reference>
<keyword evidence="1" id="KW-0677">Repeat</keyword>
<evidence type="ECO:0000313" key="6">
    <source>
        <dbReference type="Proteomes" id="UP000290809"/>
    </source>
</evidence>
<dbReference type="PANTHER" id="PTHR24126:SF61">
    <property type="entry name" value="CHROMOSOME UNDETERMINED SCAFFOLD_2, WHOLE GENOME SHOTGUN SEQUENCE"/>
    <property type="match status" value="1"/>
</dbReference>
<dbReference type="Proteomes" id="UP000290809">
    <property type="component" value="Unassembled WGS sequence"/>
</dbReference>
<feature type="repeat" description="ANK" evidence="3">
    <location>
        <begin position="319"/>
        <end position="351"/>
    </location>
</feature>
<evidence type="ECO:0008006" key="7">
    <source>
        <dbReference type="Google" id="ProtNLM"/>
    </source>
</evidence>
<feature type="compositionally biased region" description="Low complexity" evidence="4">
    <location>
        <begin position="953"/>
        <end position="965"/>
    </location>
</feature>
<feature type="region of interest" description="Disordered" evidence="4">
    <location>
        <begin position="946"/>
        <end position="1014"/>
    </location>
</feature>
<sequence>MISTPSSTINPNHEDKLKLLNACRQGDLDYLGKFIVDGGNLRNVIDNQTGQTTLHYCVKFGEEKIANEKDDKKPNGNDIQIFQRQLNRLKCTRVIIKSNPEFLTYYDHNGFTPIHLAVIHGDIDFLKVLNEFNNVDMKIKTKARSIMSSSSSTSHSDSSEINNTGRTIIHLCVIYSQLDVLNYLLTNSNNHNSIKEIVNEYDDQGATALHYSVQVNAEQIDELFELLINIGGANLNAPDTHGRTPIIWAATVGSAHAVEVLLKLGANLSHKDSHGLTALHCAASRGNLQTVQTILNWITIANKDDESKIALLRDVNDNDGCSPLFYSVATGHIHVTECFIKAGADVMHTDFKGRTVCHCLARLNSLSNGIKFDSLIKTQLTCLVEAGLNPWLANKTGLTALHEACLLRNVSFIKQLANLPGFNTVVNATESQGHTPLHLVVAASWSTEPSGIRLCHYLLEHEADVNAVTRLPNDEYVTPLNLAYLNETNDETSKNLLINLIKQYGGRTYQELSNEGKVSIDKFQSSGNDNTKIDIRTNGNHNDVNQEKMSASGVFNPENELKPIGKTDISSSMVVETIVGEKPQMIDSSTEPISEFIVSLTLKDSSVQTCLDRRRRKKLSTQSLPLLSSEEPMHETISTAHNRHVTDKSLNESLSVTSTGSSSSITLKNGSGRNGSSNHDNGQNTNTSIQLIVRVPTPSDLKLRNDKSSESRTMGTEKKNVPITLISTVKNNINVQNDNCHHFTSSGVDDKTPKNSKHLPYSQIYLEKELPLALKRYLEKENFNYSPLTGRSRLPKPSISPYLQPVVPGLPLYEENAAMSRKNNHNKHISRKQAQSAGVYNNNLSYSNNQQNKSISKMNTNIIHRKRFSSSASASNSSTMDVSIPGSYHTNKIIQKNIKYPQVRSQSSRNLHIPSNDNHEIQQSVADYEFYRFLNQLLKQNCPITQRKKKRATTPTTKTMSSKNKQSIDAYDDRHSAMGGELTPINNHRSEPNVDTETQAFSSKKSTSKQLNIK</sequence>
<evidence type="ECO:0000256" key="1">
    <source>
        <dbReference type="ARBA" id="ARBA00022737"/>
    </source>
</evidence>
<feature type="compositionally biased region" description="Low complexity" evidence="4">
    <location>
        <begin position="653"/>
        <end position="666"/>
    </location>
</feature>
<evidence type="ECO:0000256" key="4">
    <source>
        <dbReference type="SAM" id="MobiDB-lite"/>
    </source>
</evidence>
<dbReference type="STRING" id="6184.A0A430QKD5"/>
<keyword evidence="6" id="KW-1185">Reference proteome</keyword>
<dbReference type="AlphaFoldDB" id="A0A430QKD5"/>
<evidence type="ECO:0000313" key="5">
    <source>
        <dbReference type="EMBL" id="RTG88144.1"/>
    </source>
</evidence>
<dbReference type="PROSITE" id="PS50297">
    <property type="entry name" value="ANK_REP_REGION"/>
    <property type="match status" value="4"/>
</dbReference>
<evidence type="ECO:0000256" key="3">
    <source>
        <dbReference type="PROSITE-ProRule" id="PRU00023"/>
    </source>
</evidence>
<feature type="repeat" description="ANK" evidence="3">
    <location>
        <begin position="274"/>
        <end position="296"/>
    </location>
</feature>